<name>B9G0H8_ORYSJ</name>
<gene>
    <name evidence="2" type="ORF">OsJ_27011</name>
</gene>
<dbReference type="EMBL" id="CM000145">
    <property type="protein sequence ID" value="EEE68545.1"/>
    <property type="molecule type" value="Genomic_DNA"/>
</dbReference>
<reference evidence="2" key="2">
    <citation type="submission" date="2008-12" db="EMBL/GenBank/DDBJ databases">
        <title>Improved gene annotation of the rice (Oryza sativa) genomes.</title>
        <authorList>
            <person name="Wang J."/>
            <person name="Li R."/>
            <person name="Fan W."/>
            <person name="Huang Q."/>
            <person name="Zhang J."/>
            <person name="Zhou Y."/>
            <person name="Hu Y."/>
            <person name="Zi S."/>
            <person name="Li J."/>
            <person name="Ni P."/>
            <person name="Zheng H."/>
            <person name="Zhang Y."/>
            <person name="Zhao M."/>
            <person name="Hao Q."/>
            <person name="McDermott J."/>
            <person name="Samudrala R."/>
            <person name="Kristiansen K."/>
            <person name="Wong G.K.-S."/>
        </authorList>
    </citation>
    <scope>NUCLEOTIDE SEQUENCE</scope>
</reference>
<organism evidence="2">
    <name type="scientific">Oryza sativa subsp. japonica</name>
    <name type="common">Rice</name>
    <dbReference type="NCBI Taxonomy" id="39947"/>
    <lineage>
        <taxon>Eukaryota</taxon>
        <taxon>Viridiplantae</taxon>
        <taxon>Streptophyta</taxon>
        <taxon>Embryophyta</taxon>
        <taxon>Tracheophyta</taxon>
        <taxon>Spermatophyta</taxon>
        <taxon>Magnoliopsida</taxon>
        <taxon>Liliopsida</taxon>
        <taxon>Poales</taxon>
        <taxon>Poaceae</taxon>
        <taxon>BOP clade</taxon>
        <taxon>Oryzoideae</taxon>
        <taxon>Oryzeae</taxon>
        <taxon>Oryzinae</taxon>
        <taxon>Oryza</taxon>
        <taxon>Oryza sativa</taxon>
    </lineage>
</organism>
<dbReference type="Proteomes" id="UP000007752">
    <property type="component" value="Chromosome 8"/>
</dbReference>
<reference evidence="2" key="1">
    <citation type="journal article" date="2005" name="PLoS Biol.">
        <title>The genomes of Oryza sativa: a history of duplications.</title>
        <authorList>
            <person name="Yu J."/>
            <person name="Wang J."/>
            <person name="Lin W."/>
            <person name="Li S."/>
            <person name="Li H."/>
            <person name="Zhou J."/>
            <person name="Ni P."/>
            <person name="Dong W."/>
            <person name="Hu S."/>
            <person name="Zeng C."/>
            <person name="Zhang J."/>
            <person name="Zhang Y."/>
            <person name="Li R."/>
            <person name="Xu Z."/>
            <person name="Li S."/>
            <person name="Li X."/>
            <person name="Zheng H."/>
            <person name="Cong L."/>
            <person name="Lin L."/>
            <person name="Yin J."/>
            <person name="Geng J."/>
            <person name="Li G."/>
            <person name="Shi J."/>
            <person name="Liu J."/>
            <person name="Lv H."/>
            <person name="Li J."/>
            <person name="Wang J."/>
            <person name="Deng Y."/>
            <person name="Ran L."/>
            <person name="Shi X."/>
            <person name="Wang X."/>
            <person name="Wu Q."/>
            <person name="Li C."/>
            <person name="Ren X."/>
            <person name="Wang J."/>
            <person name="Wang X."/>
            <person name="Li D."/>
            <person name="Liu D."/>
            <person name="Zhang X."/>
            <person name="Ji Z."/>
            <person name="Zhao W."/>
            <person name="Sun Y."/>
            <person name="Zhang Z."/>
            <person name="Bao J."/>
            <person name="Han Y."/>
            <person name="Dong L."/>
            <person name="Ji J."/>
            <person name="Chen P."/>
            <person name="Wu S."/>
            <person name="Liu J."/>
            <person name="Xiao Y."/>
            <person name="Bu D."/>
            <person name="Tan J."/>
            <person name="Yang L."/>
            <person name="Ye C."/>
            <person name="Zhang J."/>
            <person name="Xu J."/>
            <person name="Zhou Y."/>
            <person name="Yu Y."/>
            <person name="Zhang B."/>
            <person name="Zhuang S."/>
            <person name="Wei H."/>
            <person name="Liu B."/>
            <person name="Lei M."/>
            <person name="Yu H."/>
            <person name="Li Y."/>
            <person name="Xu H."/>
            <person name="Wei S."/>
            <person name="He X."/>
            <person name="Fang L."/>
            <person name="Zhang Z."/>
            <person name="Zhang Y."/>
            <person name="Huang X."/>
            <person name="Su Z."/>
            <person name="Tong W."/>
            <person name="Li J."/>
            <person name="Tong Z."/>
            <person name="Li S."/>
            <person name="Ye J."/>
            <person name="Wang L."/>
            <person name="Fang L."/>
            <person name="Lei T."/>
            <person name="Chen C."/>
            <person name="Chen H."/>
            <person name="Xu Z."/>
            <person name="Li H."/>
            <person name="Huang H."/>
            <person name="Zhang F."/>
            <person name="Xu H."/>
            <person name="Li N."/>
            <person name="Zhao C."/>
            <person name="Li S."/>
            <person name="Dong L."/>
            <person name="Huang Y."/>
            <person name="Li L."/>
            <person name="Xi Y."/>
            <person name="Qi Q."/>
            <person name="Li W."/>
            <person name="Zhang B."/>
            <person name="Hu W."/>
            <person name="Zhang Y."/>
            <person name="Tian X."/>
            <person name="Jiao Y."/>
            <person name="Liang X."/>
            <person name="Jin J."/>
            <person name="Gao L."/>
            <person name="Zheng W."/>
            <person name="Hao B."/>
            <person name="Liu S."/>
            <person name="Wang W."/>
            <person name="Yuan L."/>
            <person name="Cao M."/>
            <person name="McDermott J."/>
            <person name="Samudrala R."/>
            <person name="Wang J."/>
            <person name="Wong G.K."/>
            <person name="Yang H."/>
        </authorList>
    </citation>
    <scope>NUCLEOTIDE SEQUENCE [LARGE SCALE GENOMIC DNA]</scope>
</reference>
<proteinExistence type="predicted"/>
<dbReference type="AlphaFoldDB" id="B9G0H8"/>
<feature type="region of interest" description="Disordered" evidence="1">
    <location>
        <begin position="29"/>
        <end position="58"/>
    </location>
</feature>
<accession>B9G0H8</accession>
<protein>
    <submittedName>
        <fullName evidence="2">Uncharacterized protein</fullName>
    </submittedName>
</protein>
<evidence type="ECO:0000256" key="1">
    <source>
        <dbReference type="SAM" id="MobiDB-lite"/>
    </source>
</evidence>
<evidence type="ECO:0000313" key="2">
    <source>
        <dbReference type="EMBL" id="EEE68545.1"/>
    </source>
</evidence>
<feature type="compositionally biased region" description="Basic and acidic residues" evidence="1">
    <location>
        <begin position="29"/>
        <end position="41"/>
    </location>
</feature>
<sequence length="197" mass="21883">MAVIVRRSSSRLLPLVRYGRRPLVRQKWSFERGEGGKREHQQNGSGRGARPHQGRADGGDTVGVTLDEFLGGKGLVCREVALASWTDVNADDPDMCPVLHVGDRACIKTSIAARKHEKSCMHACMRTVYIYVAVLYPSIDLSPLFCSYSLCFKLWYTRTAAGGRRVDDEHLTVTAMADEPALLDLVCKWAKPASFWA</sequence>